<evidence type="ECO:0000256" key="1">
    <source>
        <dbReference type="ARBA" id="ARBA00022737"/>
    </source>
</evidence>
<reference evidence="4" key="1">
    <citation type="submission" date="2020-10" db="EMBL/GenBank/DDBJ databases">
        <authorList>
            <person name="Gilroy R."/>
        </authorList>
    </citation>
    <scope>NUCLEOTIDE SEQUENCE</scope>
    <source>
        <strain evidence="4">CHK180-2868</strain>
    </source>
</reference>
<reference evidence="4" key="2">
    <citation type="journal article" date="2021" name="PeerJ">
        <title>Extensive microbial diversity within the chicken gut microbiome revealed by metagenomics and culture.</title>
        <authorList>
            <person name="Gilroy R."/>
            <person name="Ravi A."/>
            <person name="Getino M."/>
            <person name="Pursley I."/>
            <person name="Horton D.L."/>
            <person name="Alikhan N.F."/>
            <person name="Baker D."/>
            <person name="Gharbi K."/>
            <person name="Hall N."/>
            <person name="Watson M."/>
            <person name="Adriaenssens E.M."/>
            <person name="Foster-Nyarko E."/>
            <person name="Jarju S."/>
            <person name="Secka A."/>
            <person name="Antonio M."/>
            <person name="Oren A."/>
            <person name="Chaudhuri R.R."/>
            <person name="La Ragione R."/>
            <person name="Hildebrand F."/>
            <person name="Pallen M.J."/>
        </authorList>
    </citation>
    <scope>NUCLEOTIDE SEQUENCE</scope>
    <source>
        <strain evidence="4">CHK180-2868</strain>
    </source>
</reference>
<feature type="repeat" description="Cell wall-binding" evidence="2">
    <location>
        <begin position="316"/>
        <end position="335"/>
    </location>
</feature>
<dbReference type="AlphaFoldDB" id="A0A9D1A4D9"/>
<dbReference type="Pfam" id="PF19127">
    <property type="entry name" value="Choline_bind_3"/>
    <property type="match status" value="1"/>
</dbReference>
<sequence length="415" mass="47072">MKRVYFIKRIQQKAVLLSAAGILSTGVFGAFPAYAASYVNSVRIALNIDLEDGEALPNLDRGYTDNEDAEVTIPSNNRYDIRSAEWTDEVDEAQIGKTYTIQIVLEALNDYEFRSSYSSSSVDIKGGTLVRVRRQDKDRLQITVKTRPAEGTLSDPEDVRWDSTRLSSSKLGVARWDKVDNAAYDVYLCLGNRVIHRENGITGTSFDFYPYMTSAGTYTFRVRAVPKDDETDKYADPSEWIYSGDLELDKEHVSDGSSRNNAGSSTSTTAPETTEVGWIESNGRWYFRYPDGTYLRDSWALIGNSWYLFDSLGAMQTGWQQRNGHYYYLNDQGAMQTGWLLDGNTWYFLLDSGEMAVGWIQLGNQSYYLFENGAMATGWQEIDGQIYYLYPDGHKAVDEWISGFYVDSNGVWKRP</sequence>
<dbReference type="EMBL" id="DVGC01000042">
    <property type="protein sequence ID" value="HIR05839.1"/>
    <property type="molecule type" value="Genomic_DNA"/>
</dbReference>
<proteinExistence type="predicted"/>
<dbReference type="InterPro" id="IPR018337">
    <property type="entry name" value="Cell_wall/Cho-bd_repeat"/>
</dbReference>
<dbReference type="Pfam" id="PF01473">
    <property type="entry name" value="Choline_bind_1"/>
    <property type="match status" value="4"/>
</dbReference>
<dbReference type="Gene3D" id="2.10.270.10">
    <property type="entry name" value="Cholin Binding"/>
    <property type="match status" value="1"/>
</dbReference>
<dbReference type="PROSITE" id="PS51170">
    <property type="entry name" value="CW"/>
    <property type="match status" value="2"/>
</dbReference>
<name>A0A9D1A4D9_9FIRM</name>
<comment type="caution">
    <text evidence="4">The sequence shown here is derived from an EMBL/GenBank/DDBJ whole genome shotgun (WGS) entry which is preliminary data.</text>
</comment>
<evidence type="ECO:0000256" key="3">
    <source>
        <dbReference type="SAM" id="MobiDB-lite"/>
    </source>
</evidence>
<evidence type="ECO:0000313" key="5">
    <source>
        <dbReference type="Proteomes" id="UP000824250"/>
    </source>
</evidence>
<keyword evidence="1" id="KW-0677">Repeat</keyword>
<feature type="repeat" description="Cell wall-binding" evidence="2">
    <location>
        <begin position="376"/>
        <end position="395"/>
    </location>
</feature>
<dbReference type="Proteomes" id="UP000824250">
    <property type="component" value="Unassembled WGS sequence"/>
</dbReference>
<accession>A0A9D1A4D9</accession>
<dbReference type="SUPFAM" id="SSF69360">
    <property type="entry name" value="Cell wall binding repeat"/>
    <property type="match status" value="1"/>
</dbReference>
<evidence type="ECO:0000313" key="4">
    <source>
        <dbReference type="EMBL" id="HIR05839.1"/>
    </source>
</evidence>
<organism evidence="4 5">
    <name type="scientific">Candidatus Copromonas faecavium</name>
    <name type="common">nom. illeg.</name>
    <dbReference type="NCBI Taxonomy" id="2840740"/>
    <lineage>
        <taxon>Bacteria</taxon>
        <taxon>Bacillati</taxon>
        <taxon>Bacillota</taxon>
        <taxon>Clostridia</taxon>
        <taxon>Lachnospirales</taxon>
        <taxon>Lachnospiraceae</taxon>
        <taxon>Candidatus Copromonas (nom. illeg.)</taxon>
    </lineage>
</organism>
<evidence type="ECO:0000256" key="2">
    <source>
        <dbReference type="PROSITE-ProRule" id="PRU00591"/>
    </source>
</evidence>
<protein>
    <submittedName>
        <fullName evidence="4">N-acetylmuramoyl-L-alanine amidase family protein</fullName>
    </submittedName>
</protein>
<gene>
    <name evidence="4" type="ORF">IAB28_07730</name>
</gene>
<feature type="region of interest" description="Disordered" evidence="3">
    <location>
        <begin position="252"/>
        <end position="273"/>
    </location>
</feature>